<evidence type="ECO:0000256" key="5">
    <source>
        <dbReference type="ARBA" id="ARBA00023136"/>
    </source>
</evidence>
<comment type="caution">
    <text evidence="8">The sequence shown here is derived from an EMBL/GenBank/DDBJ whole genome shotgun (WGS) entry which is preliminary data.</text>
</comment>
<evidence type="ECO:0000256" key="2">
    <source>
        <dbReference type="ARBA" id="ARBA00022475"/>
    </source>
</evidence>
<gene>
    <name evidence="8" type="ORF">J4203_01350</name>
</gene>
<dbReference type="Pfam" id="PF00482">
    <property type="entry name" value="T2SSF"/>
    <property type="match status" value="1"/>
</dbReference>
<evidence type="ECO:0000256" key="3">
    <source>
        <dbReference type="ARBA" id="ARBA00022692"/>
    </source>
</evidence>
<dbReference type="PANTHER" id="PTHR35007">
    <property type="entry name" value="INTEGRAL MEMBRANE PROTEIN-RELATED"/>
    <property type="match status" value="1"/>
</dbReference>
<feature type="domain" description="Type II secretion system protein GspF" evidence="7">
    <location>
        <begin position="85"/>
        <end position="208"/>
    </location>
</feature>
<dbReference type="PANTHER" id="PTHR35007:SF2">
    <property type="entry name" value="PILUS ASSEMBLE PROTEIN"/>
    <property type="match status" value="1"/>
</dbReference>
<keyword evidence="3 6" id="KW-0812">Transmembrane</keyword>
<organism evidence="8 9">
    <name type="scientific">Candidatus Iainarchaeum sp</name>
    <dbReference type="NCBI Taxonomy" id="3101447"/>
    <lineage>
        <taxon>Archaea</taxon>
        <taxon>Candidatus Iainarchaeota</taxon>
        <taxon>Candidatus Iainarchaeia</taxon>
        <taxon>Candidatus Iainarchaeales</taxon>
        <taxon>Candidatus Iainarchaeaceae</taxon>
        <taxon>Candidatus Iainarchaeum</taxon>
    </lineage>
</organism>
<evidence type="ECO:0000259" key="7">
    <source>
        <dbReference type="Pfam" id="PF00482"/>
    </source>
</evidence>
<evidence type="ECO:0000256" key="4">
    <source>
        <dbReference type="ARBA" id="ARBA00022989"/>
    </source>
</evidence>
<feature type="transmembrane region" description="Helical" evidence="6">
    <location>
        <begin position="192"/>
        <end position="217"/>
    </location>
</feature>
<reference evidence="8" key="2">
    <citation type="submission" date="2021-05" db="EMBL/GenBank/DDBJ databases">
        <title>Protein family content uncovers lineage relationships and bacterial pathway maintenance mechanisms in DPANN archaea.</title>
        <authorList>
            <person name="Castelle C.J."/>
            <person name="Meheust R."/>
            <person name="Jaffe A.L."/>
            <person name="Seitz K."/>
            <person name="Gong X."/>
            <person name="Baker B.J."/>
            <person name="Banfield J.F."/>
        </authorList>
    </citation>
    <scope>NUCLEOTIDE SEQUENCE</scope>
    <source>
        <strain evidence="8">RIFCSPLOWO2_01_FULL_58_19</strain>
    </source>
</reference>
<dbReference type="Proteomes" id="UP000678237">
    <property type="component" value="Unassembled WGS sequence"/>
</dbReference>
<dbReference type="InterPro" id="IPR018076">
    <property type="entry name" value="T2SS_GspF_dom"/>
</dbReference>
<proteinExistence type="predicted"/>
<evidence type="ECO:0000313" key="9">
    <source>
        <dbReference type="Proteomes" id="UP000678237"/>
    </source>
</evidence>
<dbReference type="AlphaFoldDB" id="A0A8T4L7F3"/>
<protein>
    <submittedName>
        <fullName evidence="8">Type II secretion system F family protein</fullName>
    </submittedName>
</protein>
<sequence length="300" mass="32183">MPSSPQTLLERYSKYLRHSGFRFNAVAWILLSLLVSAAAAFLVFPVDARLAVLLFVVLADLCIGFPYFQAVKRIESVEASLVDALKQMSDTLKAGSTYESSLREIVVSGHGPLQTGFAQVVRKLEEGENFETAMKSFADSVDSTLVKRTVSLVVESVRSGAGLAEVLDDIAEDLRAMQRINRERKSSTLMQSMLLVTAAAFVAPLIFGFVSTILGVLSGAAAGSVPAEVLAQSVQATALISLLIEAYLFIEILATSVMVSLMREGRPGKSIIYLPILLFIAFGVYALSKALGKALIGGIV</sequence>
<feature type="transmembrane region" description="Helical" evidence="6">
    <location>
        <begin position="237"/>
        <end position="259"/>
    </location>
</feature>
<dbReference type="GO" id="GO:0005886">
    <property type="term" value="C:plasma membrane"/>
    <property type="evidence" value="ECO:0007669"/>
    <property type="project" value="UniProtKB-SubCell"/>
</dbReference>
<evidence type="ECO:0000313" key="8">
    <source>
        <dbReference type="EMBL" id="MBS3062494.1"/>
    </source>
</evidence>
<accession>A0A8T4L7F3</accession>
<comment type="subcellular location">
    <subcellularLocation>
        <location evidence="1">Cell membrane</location>
        <topology evidence="1">Multi-pass membrane protein</topology>
    </subcellularLocation>
</comment>
<keyword evidence="2" id="KW-1003">Cell membrane</keyword>
<dbReference type="EMBL" id="JAGVWE010000002">
    <property type="protein sequence ID" value="MBS3062494.1"/>
    <property type="molecule type" value="Genomic_DNA"/>
</dbReference>
<evidence type="ECO:0000256" key="6">
    <source>
        <dbReference type="SAM" id="Phobius"/>
    </source>
</evidence>
<keyword evidence="4 6" id="KW-1133">Transmembrane helix</keyword>
<dbReference type="Gene3D" id="1.20.81.30">
    <property type="entry name" value="Type II secretion system (T2SS), domain F"/>
    <property type="match status" value="1"/>
</dbReference>
<keyword evidence="5 6" id="KW-0472">Membrane</keyword>
<dbReference type="InterPro" id="IPR042094">
    <property type="entry name" value="T2SS_GspF_sf"/>
</dbReference>
<name>A0A8T4L7F3_9ARCH</name>
<feature type="transmembrane region" description="Helical" evidence="6">
    <location>
        <begin position="271"/>
        <end position="288"/>
    </location>
</feature>
<feature type="transmembrane region" description="Helical" evidence="6">
    <location>
        <begin position="21"/>
        <end position="44"/>
    </location>
</feature>
<evidence type="ECO:0000256" key="1">
    <source>
        <dbReference type="ARBA" id="ARBA00004651"/>
    </source>
</evidence>
<reference evidence="8" key="1">
    <citation type="submission" date="2021-03" db="EMBL/GenBank/DDBJ databases">
        <authorList>
            <person name="Jaffe A."/>
        </authorList>
    </citation>
    <scope>NUCLEOTIDE SEQUENCE</scope>
    <source>
        <strain evidence="8">RIFCSPLOWO2_01_FULL_58_19</strain>
    </source>
</reference>
<feature type="transmembrane region" description="Helical" evidence="6">
    <location>
        <begin position="50"/>
        <end position="68"/>
    </location>
</feature>